<feature type="compositionally biased region" description="Basic and acidic residues" evidence="1">
    <location>
        <begin position="9"/>
        <end position="20"/>
    </location>
</feature>
<feature type="compositionally biased region" description="Basic and acidic residues" evidence="1">
    <location>
        <begin position="90"/>
        <end position="103"/>
    </location>
</feature>
<sequence length="127" mass="14085">MSGRTVAARKPEAKRNEEQRRRARARIHGKYKAVGADLFSQRTHEPGTRSKQQHSGMDPPAPERQSSRLAKTRKNAPPHRSGMEVGIGEMEGHGGRPVEEGLRRSRWPAASVEDDAAFRNPAQPSLS</sequence>
<dbReference type="RefSeq" id="WP_309928872.1">
    <property type="nucleotide sequence ID" value="NZ_JAVDQZ010000006.1"/>
</dbReference>
<feature type="region of interest" description="Disordered" evidence="1">
    <location>
        <begin position="1"/>
        <end position="127"/>
    </location>
</feature>
<accession>A0AAE3XZY7</accession>
<organism evidence="2 3">
    <name type="scientific">Variovorax paradoxus</name>
    <dbReference type="NCBI Taxonomy" id="34073"/>
    <lineage>
        <taxon>Bacteria</taxon>
        <taxon>Pseudomonadati</taxon>
        <taxon>Pseudomonadota</taxon>
        <taxon>Betaproteobacteria</taxon>
        <taxon>Burkholderiales</taxon>
        <taxon>Comamonadaceae</taxon>
        <taxon>Variovorax</taxon>
    </lineage>
</organism>
<dbReference type="EMBL" id="JAVDQZ010000006">
    <property type="protein sequence ID" value="MDR6428004.1"/>
    <property type="molecule type" value="Genomic_DNA"/>
</dbReference>
<feature type="compositionally biased region" description="Basic residues" evidence="1">
    <location>
        <begin position="21"/>
        <end position="31"/>
    </location>
</feature>
<dbReference type="Proteomes" id="UP001184828">
    <property type="component" value="Unassembled WGS sequence"/>
</dbReference>
<dbReference type="AlphaFoldDB" id="A0AAE3XZY7"/>
<proteinExistence type="predicted"/>
<protein>
    <submittedName>
        <fullName evidence="2">Uncharacterized protein</fullName>
    </submittedName>
</protein>
<evidence type="ECO:0000313" key="2">
    <source>
        <dbReference type="EMBL" id="MDR6428004.1"/>
    </source>
</evidence>
<reference evidence="2" key="1">
    <citation type="submission" date="2023-07" db="EMBL/GenBank/DDBJ databases">
        <title>Sorghum-associated microbial communities from plants grown in Nebraska, USA.</title>
        <authorList>
            <person name="Schachtman D."/>
        </authorList>
    </citation>
    <scope>NUCLEOTIDE SEQUENCE</scope>
    <source>
        <strain evidence="2">DS2114</strain>
    </source>
</reference>
<comment type="caution">
    <text evidence="2">The sequence shown here is derived from an EMBL/GenBank/DDBJ whole genome shotgun (WGS) entry which is preliminary data.</text>
</comment>
<name>A0AAE3XZY7_VARPD</name>
<gene>
    <name evidence="2" type="ORF">J2738_004159</name>
</gene>
<evidence type="ECO:0000313" key="3">
    <source>
        <dbReference type="Proteomes" id="UP001184828"/>
    </source>
</evidence>
<evidence type="ECO:0000256" key="1">
    <source>
        <dbReference type="SAM" id="MobiDB-lite"/>
    </source>
</evidence>